<organism evidence="1">
    <name type="scientific">marine sediment metagenome</name>
    <dbReference type="NCBI Taxonomy" id="412755"/>
    <lineage>
        <taxon>unclassified sequences</taxon>
        <taxon>metagenomes</taxon>
        <taxon>ecological metagenomes</taxon>
    </lineage>
</organism>
<evidence type="ECO:0000313" key="1">
    <source>
        <dbReference type="EMBL" id="KKL20351.1"/>
    </source>
</evidence>
<reference evidence="1" key="1">
    <citation type="journal article" date="2015" name="Nature">
        <title>Complex archaea that bridge the gap between prokaryotes and eukaryotes.</title>
        <authorList>
            <person name="Spang A."/>
            <person name="Saw J.H."/>
            <person name="Jorgensen S.L."/>
            <person name="Zaremba-Niedzwiedzka K."/>
            <person name="Martijn J."/>
            <person name="Lind A.E."/>
            <person name="van Eijk R."/>
            <person name="Schleper C."/>
            <person name="Guy L."/>
            <person name="Ettema T.J."/>
        </authorList>
    </citation>
    <scope>NUCLEOTIDE SEQUENCE</scope>
</reference>
<gene>
    <name evidence="1" type="ORF">LCGC14_2456330</name>
</gene>
<dbReference type="EMBL" id="LAZR01038132">
    <property type="protein sequence ID" value="KKL20351.1"/>
    <property type="molecule type" value="Genomic_DNA"/>
</dbReference>
<dbReference type="AlphaFoldDB" id="A0A0F9DRS0"/>
<name>A0A0F9DRS0_9ZZZZ</name>
<comment type="caution">
    <text evidence="1">The sequence shown here is derived from an EMBL/GenBank/DDBJ whole genome shotgun (WGS) entry which is preliminary data.</text>
</comment>
<sequence length="143" mass="15662">MLLPYAEDIGHYWKTSTSSPDVWMDKTKKVIQDIGGLVEAEGYGSSGERAAYMMAFSLSGQHYKVVWPVLPTLRGKDIDARRQAATLLYHDIKAKAMTASVLGERVAFFSYLALPDGRIAGEVAAPELGQVFPLSLTPRAEAK</sequence>
<accession>A0A0F9DRS0</accession>
<protein>
    <submittedName>
        <fullName evidence="1">Uncharacterized protein</fullName>
    </submittedName>
</protein>
<proteinExistence type="predicted"/>